<dbReference type="PANTHER" id="PTHR47959">
    <property type="entry name" value="ATP-DEPENDENT RNA HELICASE RHLE-RELATED"/>
    <property type="match status" value="1"/>
</dbReference>
<feature type="compositionally biased region" description="Low complexity" evidence="7">
    <location>
        <begin position="283"/>
        <end position="295"/>
    </location>
</feature>
<keyword evidence="12" id="KW-1185">Reference proteome</keyword>
<proteinExistence type="inferred from homology"/>
<feature type="region of interest" description="Disordered" evidence="7">
    <location>
        <begin position="1"/>
        <end position="322"/>
    </location>
</feature>
<dbReference type="PANTHER" id="PTHR47959:SF13">
    <property type="entry name" value="ATP-DEPENDENT RNA HELICASE RHLE"/>
    <property type="match status" value="1"/>
</dbReference>
<feature type="short sequence motif" description="Q motif" evidence="6">
    <location>
        <begin position="345"/>
        <end position="373"/>
    </location>
</feature>
<comment type="caution">
    <text evidence="11">The sequence shown here is derived from an EMBL/GenBank/DDBJ whole genome shotgun (WGS) entry which is preliminary data.</text>
</comment>
<dbReference type="Proteomes" id="UP000633205">
    <property type="component" value="Unassembled WGS sequence"/>
</dbReference>
<accession>A0A916Y099</accession>
<dbReference type="GO" id="GO:0016787">
    <property type="term" value="F:hydrolase activity"/>
    <property type="evidence" value="ECO:0007669"/>
    <property type="project" value="UniProtKB-KW"/>
</dbReference>
<dbReference type="EMBL" id="BMHO01000001">
    <property type="protein sequence ID" value="GGD24500.1"/>
    <property type="molecule type" value="Genomic_DNA"/>
</dbReference>
<dbReference type="GO" id="GO:0005829">
    <property type="term" value="C:cytosol"/>
    <property type="evidence" value="ECO:0007669"/>
    <property type="project" value="TreeGrafter"/>
</dbReference>
<evidence type="ECO:0000313" key="12">
    <source>
        <dbReference type="Proteomes" id="UP000633205"/>
    </source>
</evidence>
<evidence type="ECO:0000256" key="1">
    <source>
        <dbReference type="ARBA" id="ARBA00022741"/>
    </source>
</evidence>
<dbReference type="PROSITE" id="PS51194">
    <property type="entry name" value="HELICASE_CTER"/>
    <property type="match status" value="1"/>
</dbReference>
<evidence type="ECO:0000313" key="11">
    <source>
        <dbReference type="EMBL" id="GGD24500.1"/>
    </source>
</evidence>
<dbReference type="Gene3D" id="3.40.50.300">
    <property type="entry name" value="P-loop containing nucleotide triphosphate hydrolases"/>
    <property type="match status" value="2"/>
</dbReference>
<dbReference type="SMART" id="SM00487">
    <property type="entry name" value="DEXDc"/>
    <property type="match status" value="1"/>
</dbReference>
<dbReference type="GO" id="GO:0003676">
    <property type="term" value="F:nucleic acid binding"/>
    <property type="evidence" value="ECO:0007669"/>
    <property type="project" value="InterPro"/>
</dbReference>
<feature type="domain" description="Helicase ATP-binding" evidence="8">
    <location>
        <begin position="376"/>
        <end position="554"/>
    </location>
</feature>
<dbReference type="AlphaFoldDB" id="A0A916Y099"/>
<evidence type="ECO:0000256" key="5">
    <source>
        <dbReference type="ARBA" id="ARBA00038437"/>
    </source>
</evidence>
<evidence type="ECO:0008006" key="13">
    <source>
        <dbReference type="Google" id="ProtNLM"/>
    </source>
</evidence>
<dbReference type="PROSITE" id="PS51192">
    <property type="entry name" value="HELICASE_ATP_BIND_1"/>
    <property type="match status" value="1"/>
</dbReference>
<gene>
    <name evidence="11" type="ORF">GCM10010915_00570</name>
</gene>
<evidence type="ECO:0000259" key="9">
    <source>
        <dbReference type="PROSITE" id="PS51194"/>
    </source>
</evidence>
<evidence type="ECO:0000256" key="3">
    <source>
        <dbReference type="ARBA" id="ARBA00022806"/>
    </source>
</evidence>
<keyword evidence="2" id="KW-0378">Hydrolase</keyword>
<feature type="compositionally biased region" description="Basic and acidic residues" evidence="7">
    <location>
        <begin position="253"/>
        <end position="279"/>
    </location>
</feature>
<dbReference type="InterPro" id="IPR044742">
    <property type="entry name" value="DEAD/DEAH_RhlB"/>
</dbReference>
<evidence type="ECO:0000256" key="4">
    <source>
        <dbReference type="ARBA" id="ARBA00022840"/>
    </source>
</evidence>
<evidence type="ECO:0000259" key="8">
    <source>
        <dbReference type="PROSITE" id="PS51192"/>
    </source>
</evidence>
<dbReference type="SUPFAM" id="SSF52540">
    <property type="entry name" value="P-loop containing nucleoside triphosphate hydrolases"/>
    <property type="match status" value="1"/>
</dbReference>
<dbReference type="InterPro" id="IPR001650">
    <property type="entry name" value="Helicase_C-like"/>
</dbReference>
<protein>
    <recommendedName>
        <fullName evidence="13">RNA helicase</fullName>
    </recommendedName>
</protein>
<feature type="domain" description="Helicase C-terminal" evidence="9">
    <location>
        <begin position="565"/>
        <end position="723"/>
    </location>
</feature>
<dbReference type="SMART" id="SM00490">
    <property type="entry name" value="HELICc"/>
    <property type="match status" value="1"/>
</dbReference>
<organism evidence="11 12">
    <name type="scientific">Microbacterium faecale</name>
    <dbReference type="NCBI Taxonomy" id="1804630"/>
    <lineage>
        <taxon>Bacteria</taxon>
        <taxon>Bacillati</taxon>
        <taxon>Actinomycetota</taxon>
        <taxon>Actinomycetes</taxon>
        <taxon>Micrococcales</taxon>
        <taxon>Microbacteriaceae</taxon>
        <taxon>Microbacterium</taxon>
    </lineage>
</organism>
<keyword evidence="4" id="KW-0067">ATP-binding</keyword>
<dbReference type="Pfam" id="PF00271">
    <property type="entry name" value="Helicase_C"/>
    <property type="match status" value="1"/>
</dbReference>
<dbReference type="Pfam" id="PF00270">
    <property type="entry name" value="DEAD"/>
    <property type="match status" value="1"/>
</dbReference>
<feature type="compositionally biased region" description="Basic and acidic residues" evidence="7">
    <location>
        <begin position="75"/>
        <end position="84"/>
    </location>
</feature>
<dbReference type="PROSITE" id="PS51195">
    <property type="entry name" value="Q_MOTIF"/>
    <property type="match status" value="1"/>
</dbReference>
<comment type="similarity">
    <text evidence="5">Belongs to the DEAD box helicase family.</text>
</comment>
<dbReference type="InterPro" id="IPR027417">
    <property type="entry name" value="P-loop_NTPase"/>
</dbReference>
<reference evidence="11" key="1">
    <citation type="journal article" date="2014" name="Int. J. Syst. Evol. Microbiol.">
        <title>Complete genome sequence of Corynebacterium casei LMG S-19264T (=DSM 44701T), isolated from a smear-ripened cheese.</title>
        <authorList>
            <consortium name="US DOE Joint Genome Institute (JGI-PGF)"/>
            <person name="Walter F."/>
            <person name="Albersmeier A."/>
            <person name="Kalinowski J."/>
            <person name="Ruckert C."/>
        </authorList>
    </citation>
    <scope>NUCLEOTIDE SEQUENCE</scope>
    <source>
        <strain evidence="11">CGMCC 1.15152</strain>
    </source>
</reference>
<keyword evidence="3" id="KW-0347">Helicase</keyword>
<feature type="domain" description="DEAD-box RNA helicase Q" evidence="10">
    <location>
        <begin position="345"/>
        <end position="373"/>
    </location>
</feature>
<keyword evidence="1" id="KW-0547">Nucleotide-binding</keyword>
<evidence type="ECO:0000259" key="10">
    <source>
        <dbReference type="PROSITE" id="PS51195"/>
    </source>
</evidence>
<name>A0A916Y099_9MICO</name>
<evidence type="ECO:0000256" key="2">
    <source>
        <dbReference type="ARBA" id="ARBA00022801"/>
    </source>
</evidence>
<dbReference type="InterPro" id="IPR014001">
    <property type="entry name" value="Helicase_ATP-bd"/>
</dbReference>
<feature type="compositionally biased region" description="Basic and acidic residues" evidence="7">
    <location>
        <begin position="49"/>
        <end position="64"/>
    </location>
</feature>
<evidence type="ECO:0000256" key="6">
    <source>
        <dbReference type="PROSITE-ProRule" id="PRU00552"/>
    </source>
</evidence>
<dbReference type="InterPro" id="IPR011545">
    <property type="entry name" value="DEAD/DEAH_box_helicase_dom"/>
</dbReference>
<dbReference type="InterPro" id="IPR050079">
    <property type="entry name" value="DEAD_box_RNA_helicase"/>
</dbReference>
<evidence type="ECO:0000256" key="7">
    <source>
        <dbReference type="SAM" id="MobiDB-lite"/>
    </source>
</evidence>
<dbReference type="InterPro" id="IPR014014">
    <property type="entry name" value="RNA_helicase_DEAD_Q_motif"/>
</dbReference>
<dbReference type="CDD" id="cd18787">
    <property type="entry name" value="SF2_C_DEAD"/>
    <property type="match status" value="1"/>
</dbReference>
<sequence>MPKSKKPAGGRPVKNFDPRYASKSGGSRKPRWSRDDRAQRGGFDSRGSSSHERDDRRFDRDSSGDRPSTGGYRARGGDDRRFDGARGGAGRQDGARRFDRDDRPRDDRGGRRFDSDNRGPRRFERDDRAPRRFDRDDRAPRRFDRDDRGPRRFDRDDRAPRRFDRDDRGPRRFDRDDRAPRRFDRDDRAPRRFDRDDRGPRRFDRDDRAPRRFDGDAREGRAGRGAPNDRGGRFDRDARGHNRFDRGAQGGGRRFDREGQGDRRRFDRDAPHGGGRFDNRAPSASADVVADTATTEGARPQTAGERAWQERRDAPQRTAQQEQQIDVVHERLTAEAVEAAEVEGQTFGDLGLGDNICRALADLGAASPFPIQAATIGPILEGKDVLGRGRTGSGKTIAFGAPMVEALLRGRDGGRRAFGRAPQALIVAPTRELALQIDRTVQPIARSVGLFTTQVYGGVPQGKQVGALKKGVDIVIGTPGRIEDLHAQGKLDLSEVKIAVLDEADHMCDLGFLEPVQRILRLTKEGGQKLLFSATLDREVSALVDEFLKDPQVYEVAGEDQDSGTIDHQVLVVDQRSKRDVIEQLADRGGRTIIFSRTRAFADQLVEQFEDADIRAIALHGDLNQAKRTRNIERFSKGRISVLVATDVAARGIHVDDVDLVVQADAPDEYKTYLHRSGRTGRAGREGRVITLIPRNRRRRMSDLLKRAEIDAPFRDVTPGDPLITELAG</sequence>
<feature type="compositionally biased region" description="Basic and acidic residues" evidence="7">
    <location>
        <begin position="230"/>
        <end position="246"/>
    </location>
</feature>
<reference evidence="11" key="2">
    <citation type="submission" date="2020-09" db="EMBL/GenBank/DDBJ databases">
        <authorList>
            <person name="Sun Q."/>
            <person name="Zhou Y."/>
        </authorList>
    </citation>
    <scope>NUCLEOTIDE SEQUENCE</scope>
    <source>
        <strain evidence="11">CGMCC 1.15152</strain>
    </source>
</reference>
<dbReference type="CDD" id="cd00268">
    <property type="entry name" value="DEADc"/>
    <property type="match status" value="1"/>
</dbReference>
<feature type="compositionally biased region" description="Basic and acidic residues" evidence="7">
    <location>
        <begin position="93"/>
        <end position="222"/>
    </location>
</feature>
<dbReference type="GO" id="GO:0005524">
    <property type="term" value="F:ATP binding"/>
    <property type="evidence" value="ECO:0007669"/>
    <property type="project" value="UniProtKB-KW"/>
</dbReference>
<dbReference type="GO" id="GO:0003724">
    <property type="term" value="F:RNA helicase activity"/>
    <property type="evidence" value="ECO:0007669"/>
    <property type="project" value="InterPro"/>
</dbReference>